<feature type="binding site" evidence="9">
    <location>
        <position position="179"/>
    </location>
    <ligand>
        <name>ATP</name>
        <dbReference type="ChEBI" id="CHEBI:30616"/>
    </ligand>
</feature>
<dbReference type="Proteomes" id="UP000249165">
    <property type="component" value="Unassembled WGS sequence"/>
</dbReference>
<dbReference type="Pfam" id="PF00294">
    <property type="entry name" value="PfkB"/>
    <property type="match status" value="1"/>
</dbReference>
<dbReference type="CDD" id="cd01174">
    <property type="entry name" value="ribokinase"/>
    <property type="match status" value="1"/>
</dbReference>
<comment type="similarity">
    <text evidence="9">Belongs to the carbohydrate kinase PfkB family. Ribokinase subfamily.</text>
</comment>
<evidence type="ECO:0000313" key="11">
    <source>
        <dbReference type="EMBL" id="RAK21443.1"/>
    </source>
</evidence>
<dbReference type="OrthoDB" id="9775849at2"/>
<keyword evidence="3 9" id="KW-0547">Nucleotide-binding</keyword>
<dbReference type="GO" id="GO:0005524">
    <property type="term" value="F:ATP binding"/>
    <property type="evidence" value="ECO:0007669"/>
    <property type="project" value="UniProtKB-UniRule"/>
</dbReference>
<organism evidence="11 12">
    <name type="scientific">Salipiger aestuarii</name>
    <dbReference type="NCBI Taxonomy" id="568098"/>
    <lineage>
        <taxon>Bacteria</taxon>
        <taxon>Pseudomonadati</taxon>
        <taxon>Pseudomonadota</taxon>
        <taxon>Alphaproteobacteria</taxon>
        <taxon>Rhodobacterales</taxon>
        <taxon>Roseobacteraceae</taxon>
        <taxon>Salipiger</taxon>
    </lineage>
</organism>
<comment type="subcellular location">
    <subcellularLocation>
        <location evidence="9">Cytoplasm</location>
    </subcellularLocation>
</comment>
<keyword evidence="1 9" id="KW-0808">Transferase</keyword>
<name>A0A327YKG8_9RHOB</name>
<dbReference type="PANTHER" id="PTHR10584">
    <property type="entry name" value="SUGAR KINASE"/>
    <property type="match status" value="1"/>
</dbReference>
<dbReference type="GO" id="GO:0046872">
    <property type="term" value="F:metal ion binding"/>
    <property type="evidence" value="ECO:0007669"/>
    <property type="project" value="UniProtKB-KW"/>
</dbReference>
<feature type="binding site" evidence="9">
    <location>
        <position position="236"/>
    </location>
    <ligand>
        <name>K(+)</name>
        <dbReference type="ChEBI" id="CHEBI:29103"/>
    </ligand>
</feature>
<dbReference type="GO" id="GO:0019303">
    <property type="term" value="P:D-ribose catabolic process"/>
    <property type="evidence" value="ECO:0007669"/>
    <property type="project" value="UniProtKB-UniRule"/>
</dbReference>
<dbReference type="HAMAP" id="MF_01987">
    <property type="entry name" value="Ribokinase"/>
    <property type="match status" value="1"/>
</dbReference>
<evidence type="ECO:0000256" key="5">
    <source>
        <dbReference type="ARBA" id="ARBA00022840"/>
    </source>
</evidence>
<dbReference type="PRINTS" id="PR00990">
    <property type="entry name" value="RIBOKINASE"/>
</dbReference>
<evidence type="ECO:0000256" key="1">
    <source>
        <dbReference type="ARBA" id="ARBA00022679"/>
    </source>
</evidence>
<dbReference type="InterPro" id="IPR029056">
    <property type="entry name" value="Ribokinase-like"/>
</dbReference>
<reference evidence="11 12" key="1">
    <citation type="submission" date="2018-06" db="EMBL/GenBank/DDBJ databases">
        <title>Genomic Encyclopedia of Archaeal and Bacterial Type Strains, Phase II (KMG-II): from individual species to whole genera.</title>
        <authorList>
            <person name="Goeker M."/>
        </authorList>
    </citation>
    <scope>NUCLEOTIDE SEQUENCE [LARGE SCALE GENOMIC DNA]</scope>
    <source>
        <strain evidence="11 12">DSM 22011</strain>
    </source>
</reference>
<feature type="active site" description="Proton acceptor" evidence="9">
    <location>
        <position position="240"/>
    </location>
</feature>
<evidence type="ECO:0000256" key="3">
    <source>
        <dbReference type="ARBA" id="ARBA00022741"/>
    </source>
</evidence>
<evidence type="ECO:0000256" key="7">
    <source>
        <dbReference type="ARBA" id="ARBA00022958"/>
    </source>
</evidence>
<protein>
    <recommendedName>
        <fullName evidence="9">Ribokinase</fullName>
        <shortName evidence="9">RK</shortName>
        <ecNumber evidence="9">2.7.1.15</ecNumber>
    </recommendedName>
</protein>
<evidence type="ECO:0000259" key="10">
    <source>
        <dbReference type="Pfam" id="PF00294"/>
    </source>
</evidence>
<comment type="function">
    <text evidence="9">Catalyzes the phosphorylation of ribose at O-5 in a reaction requiring ATP and magnesium. The resulting D-ribose-5-phosphate can then be used either for sythesis of nucleotides, histidine, and tryptophan, or as a component of the pentose phosphate pathway.</text>
</comment>
<feature type="binding site" evidence="9">
    <location>
        <position position="136"/>
    </location>
    <ligand>
        <name>substrate</name>
    </ligand>
</feature>
<feature type="binding site" evidence="9">
    <location>
        <position position="234"/>
    </location>
    <ligand>
        <name>K(+)</name>
        <dbReference type="ChEBI" id="CHEBI:29103"/>
    </ligand>
</feature>
<evidence type="ECO:0000256" key="2">
    <source>
        <dbReference type="ARBA" id="ARBA00022723"/>
    </source>
</evidence>
<feature type="binding site" evidence="9">
    <location>
        <begin position="38"/>
        <end position="42"/>
    </location>
    <ligand>
        <name>substrate</name>
    </ligand>
</feature>
<comment type="caution">
    <text evidence="9">Lacks conserved residue(s) required for the propagation of feature annotation.</text>
</comment>
<evidence type="ECO:0000256" key="9">
    <source>
        <dbReference type="HAMAP-Rule" id="MF_01987"/>
    </source>
</evidence>
<feature type="binding site" evidence="9">
    <location>
        <position position="240"/>
    </location>
    <ligand>
        <name>substrate</name>
    </ligand>
</feature>
<keyword evidence="7 9" id="KW-0630">Potassium</keyword>
<proteinExistence type="inferred from homology"/>
<keyword evidence="8 9" id="KW-0119">Carbohydrate metabolism</keyword>
<dbReference type="UniPathway" id="UPA00916">
    <property type="reaction ID" value="UER00889"/>
</dbReference>
<comment type="catalytic activity">
    <reaction evidence="9">
        <text>D-ribose + ATP = D-ribose 5-phosphate + ADP + H(+)</text>
        <dbReference type="Rhea" id="RHEA:13697"/>
        <dbReference type="ChEBI" id="CHEBI:15378"/>
        <dbReference type="ChEBI" id="CHEBI:30616"/>
        <dbReference type="ChEBI" id="CHEBI:47013"/>
        <dbReference type="ChEBI" id="CHEBI:78346"/>
        <dbReference type="ChEBI" id="CHEBI:456216"/>
        <dbReference type="EC" id="2.7.1.15"/>
    </reaction>
</comment>
<feature type="binding site" evidence="9">
    <location>
        <position position="275"/>
    </location>
    <ligand>
        <name>K(+)</name>
        <dbReference type="ChEBI" id="CHEBI:29103"/>
    </ligand>
</feature>
<comment type="cofactor">
    <cofactor evidence="9">
        <name>Mg(2+)</name>
        <dbReference type="ChEBI" id="CHEBI:18420"/>
    </cofactor>
    <text evidence="9">Requires a divalent cation, most likely magnesium in vivo, as an electrophilic catalyst to aid phosphoryl group transfer. It is the chelate of the metal and the nucleotide that is the actual substrate.</text>
</comment>
<keyword evidence="9" id="KW-0963">Cytoplasm</keyword>
<dbReference type="InterPro" id="IPR011611">
    <property type="entry name" value="PfkB_dom"/>
</dbReference>
<feature type="binding site" evidence="9">
    <location>
        <position position="270"/>
    </location>
    <ligand>
        <name>K(+)</name>
        <dbReference type="ChEBI" id="CHEBI:29103"/>
    </ligand>
</feature>
<dbReference type="GO" id="GO:0005737">
    <property type="term" value="C:cytoplasm"/>
    <property type="evidence" value="ECO:0007669"/>
    <property type="project" value="UniProtKB-SubCell"/>
</dbReference>
<feature type="binding site" evidence="9">
    <location>
        <begin position="10"/>
        <end position="12"/>
    </location>
    <ligand>
        <name>substrate</name>
    </ligand>
</feature>
<keyword evidence="12" id="KW-1185">Reference proteome</keyword>
<accession>A0A327YKG8</accession>
<feature type="binding site" evidence="9">
    <location>
        <position position="273"/>
    </location>
    <ligand>
        <name>K(+)</name>
        <dbReference type="ChEBI" id="CHEBI:29103"/>
    </ligand>
</feature>
<dbReference type="SUPFAM" id="SSF53613">
    <property type="entry name" value="Ribokinase-like"/>
    <property type="match status" value="1"/>
</dbReference>
<comment type="activity regulation">
    <text evidence="9">Activated by a monovalent cation that binds near, but not in, the active site. The most likely occupant of the site in vivo is potassium. Ion binding induces a conformational change that may alter substrate affinity.</text>
</comment>
<keyword evidence="6 9" id="KW-0460">Magnesium</keyword>
<keyword evidence="5 9" id="KW-0067">ATP-binding</keyword>
<dbReference type="InterPro" id="IPR011877">
    <property type="entry name" value="Ribokinase"/>
</dbReference>
<gene>
    <name evidence="9" type="primary">rbsK</name>
    <name evidence="11" type="ORF">ATI53_100441</name>
</gene>
<evidence type="ECO:0000256" key="4">
    <source>
        <dbReference type="ARBA" id="ARBA00022777"/>
    </source>
</evidence>
<evidence type="ECO:0000313" key="12">
    <source>
        <dbReference type="Proteomes" id="UP000249165"/>
    </source>
</evidence>
<comment type="subunit">
    <text evidence="9">Homodimer.</text>
</comment>
<dbReference type="AlphaFoldDB" id="A0A327YKG8"/>
<feature type="binding site" evidence="9">
    <location>
        <begin position="205"/>
        <end position="210"/>
    </location>
    <ligand>
        <name>ATP</name>
        <dbReference type="ChEBI" id="CHEBI:30616"/>
    </ligand>
</feature>
<dbReference type="InterPro" id="IPR002139">
    <property type="entry name" value="Ribo/fructo_kinase"/>
</dbReference>
<keyword evidence="4 9" id="KW-0418">Kinase</keyword>
<dbReference type="RefSeq" id="WP_009505526.1">
    <property type="nucleotide sequence ID" value="NZ_LIGK01000003.1"/>
</dbReference>
<keyword evidence="2 9" id="KW-0479">Metal-binding</keyword>
<evidence type="ECO:0000256" key="6">
    <source>
        <dbReference type="ARBA" id="ARBA00022842"/>
    </source>
</evidence>
<dbReference type="EC" id="2.7.1.15" evidence="9"/>
<evidence type="ECO:0000256" key="8">
    <source>
        <dbReference type="ARBA" id="ARBA00023277"/>
    </source>
</evidence>
<comment type="caution">
    <text evidence="11">The sequence shown here is derived from an EMBL/GenBank/DDBJ whole genome shotgun (WGS) entry which is preliminary data.</text>
</comment>
<feature type="binding site" evidence="9">
    <location>
        <begin position="239"/>
        <end position="240"/>
    </location>
    <ligand>
        <name>ATP</name>
        <dbReference type="ChEBI" id="CHEBI:30616"/>
    </ligand>
</feature>
<dbReference type="GO" id="GO:0004747">
    <property type="term" value="F:ribokinase activity"/>
    <property type="evidence" value="ECO:0007669"/>
    <property type="project" value="UniProtKB-UniRule"/>
</dbReference>
<dbReference type="Gene3D" id="3.40.1190.20">
    <property type="match status" value="1"/>
</dbReference>
<comment type="pathway">
    <text evidence="9">Carbohydrate metabolism; D-ribose degradation; D-ribose 5-phosphate from beta-D-ribopyranose: step 2/2.</text>
</comment>
<sequence>MTIWNLGSINADLAYSVPRLPLPGETIAASSMLRGLGGKGANMSVAAARAASRVVHLGAVGADGGWAVGRMMEYGVDTRHIARVDAVTGHAVILVDDGGENSIVIHHGANHAIPETLLGSALSEASTGDWLLMQNETLLQPEAAALARRLGLKVAYVPAPFEIDAASAVLPFCDLLVLNEVECDQLTTAMEAGLADLGIDTVVVTEGARGGRLHTRRNRWQPRRFAAPQVTSVDTTGAGDTFAGYLVAGLDRGMPLEQAVGMAAKAAALMVTRHGTADVIPDLRDVQEARF</sequence>
<dbReference type="PANTHER" id="PTHR10584:SF166">
    <property type="entry name" value="RIBOKINASE"/>
    <property type="match status" value="1"/>
</dbReference>
<dbReference type="EMBL" id="QLMG01000004">
    <property type="protein sequence ID" value="RAK21443.1"/>
    <property type="molecule type" value="Genomic_DNA"/>
</dbReference>
<feature type="domain" description="Carbohydrate kinase PfkB" evidence="10">
    <location>
        <begin position="6"/>
        <end position="281"/>
    </location>
</feature>